<organism evidence="2 3">
    <name type="scientific">Beauveria asiatica</name>
    <dbReference type="NCBI Taxonomy" id="1069075"/>
    <lineage>
        <taxon>Eukaryota</taxon>
        <taxon>Fungi</taxon>
        <taxon>Dikarya</taxon>
        <taxon>Ascomycota</taxon>
        <taxon>Pezizomycotina</taxon>
        <taxon>Sordariomycetes</taxon>
        <taxon>Hypocreomycetidae</taxon>
        <taxon>Hypocreales</taxon>
        <taxon>Cordycipitaceae</taxon>
        <taxon>Beauveria</taxon>
    </lineage>
</organism>
<evidence type="ECO:0000313" key="3">
    <source>
        <dbReference type="Proteomes" id="UP001397290"/>
    </source>
</evidence>
<dbReference type="EMBL" id="JAAHCF010001455">
    <property type="protein sequence ID" value="KAK8140864.1"/>
    <property type="molecule type" value="Genomic_DNA"/>
</dbReference>
<sequence>MHPSARLQPVIESNAELQTWSGDACTHTQGVIRLRTTARARPCAEPTINEVKARLSGNLETAPSYTESRSYYHKGQGSSMEARPEDAEGQSPPKGIADTGYWDAAGCRHDGAAARARMEKAARDYKDAQGGFFAFWTRLRLRYTSRRYKPMARQRSV</sequence>
<feature type="compositionally biased region" description="Polar residues" evidence="1">
    <location>
        <begin position="58"/>
        <end position="69"/>
    </location>
</feature>
<dbReference type="AlphaFoldDB" id="A0AAW0RFC0"/>
<name>A0AAW0RFC0_9HYPO</name>
<gene>
    <name evidence="2" type="ORF">G3M48_001574</name>
</gene>
<reference evidence="2 3" key="1">
    <citation type="submission" date="2020-02" db="EMBL/GenBank/DDBJ databases">
        <title>Comparative genomics of the hypocrealean fungal genus Beauvera.</title>
        <authorList>
            <person name="Showalter D.N."/>
            <person name="Bushley K.E."/>
            <person name="Rehner S.A."/>
        </authorList>
    </citation>
    <scope>NUCLEOTIDE SEQUENCE [LARGE SCALE GENOMIC DNA]</scope>
    <source>
        <strain evidence="2 3">ARSEF4384</strain>
    </source>
</reference>
<proteinExistence type="predicted"/>
<keyword evidence="3" id="KW-1185">Reference proteome</keyword>
<evidence type="ECO:0000256" key="1">
    <source>
        <dbReference type="SAM" id="MobiDB-lite"/>
    </source>
</evidence>
<evidence type="ECO:0000313" key="2">
    <source>
        <dbReference type="EMBL" id="KAK8140864.1"/>
    </source>
</evidence>
<accession>A0AAW0RFC0</accession>
<protein>
    <submittedName>
        <fullName evidence="2">Uncharacterized protein</fullName>
    </submittedName>
</protein>
<comment type="caution">
    <text evidence="2">The sequence shown here is derived from an EMBL/GenBank/DDBJ whole genome shotgun (WGS) entry which is preliminary data.</text>
</comment>
<dbReference type="Proteomes" id="UP001397290">
    <property type="component" value="Unassembled WGS sequence"/>
</dbReference>
<feature type="region of interest" description="Disordered" evidence="1">
    <location>
        <begin position="58"/>
        <end position="100"/>
    </location>
</feature>